<dbReference type="OrthoDB" id="2756183at2759"/>
<evidence type="ECO:0000256" key="2">
    <source>
        <dbReference type="SAM" id="SignalP"/>
    </source>
</evidence>
<feature type="chain" id="PRO_5019228220" evidence="2">
    <location>
        <begin position="30"/>
        <end position="604"/>
    </location>
</feature>
<dbReference type="RefSeq" id="XP_027621048.1">
    <property type="nucleotide sequence ID" value="XM_027765247.1"/>
</dbReference>
<evidence type="ECO:0000313" key="4">
    <source>
        <dbReference type="Proteomes" id="UP000287166"/>
    </source>
</evidence>
<dbReference type="EMBL" id="BFAD01000018">
    <property type="protein sequence ID" value="GBE90135.1"/>
    <property type="molecule type" value="Genomic_DNA"/>
</dbReference>
<protein>
    <submittedName>
        <fullName evidence="3">Uncharacterized protein</fullName>
    </submittedName>
</protein>
<dbReference type="GeneID" id="38787052"/>
<dbReference type="AlphaFoldDB" id="A0A401H6S5"/>
<reference evidence="3 4" key="1">
    <citation type="journal article" date="2018" name="Sci. Rep.">
        <title>Genome sequence of the cauliflower mushroom Sparassis crispa (Hanabiratake) and its association with beneficial usage.</title>
        <authorList>
            <person name="Kiyama R."/>
            <person name="Furutani Y."/>
            <person name="Kawaguchi K."/>
            <person name="Nakanishi T."/>
        </authorList>
    </citation>
    <scope>NUCLEOTIDE SEQUENCE [LARGE SCALE GENOMIC DNA]</scope>
</reference>
<feature type="region of interest" description="Disordered" evidence="1">
    <location>
        <begin position="427"/>
        <end position="460"/>
    </location>
</feature>
<feature type="region of interest" description="Disordered" evidence="1">
    <location>
        <begin position="582"/>
        <end position="604"/>
    </location>
</feature>
<sequence length="604" mass="64588">MSLIGVALTKVYQFLLHLWSLLTCRHTSSVEPDLELGIASPHARNDIPAVVPEGCANNLTHITDDLPAELNSSPAIENMPTNAVAIPSHSPAINFAIPKCVSLADLTTPQYWHLSALSSVAAIDRASRFPAPAPATPRSPSLHLDIADLSTISAASSSPPKTPTFADTLAAFPEPPPFATSDDFVLSSPRFIIRHLEVPSTPPYKDLSHVLPTGLTHSFSKLLSSSPGTPDKASAFASKLVTLIRPSTNVSTDTLPEQRPFDMDVDPFCMSGDSFFGDCGPVDLADMVLPHPNLYDLSVYATPSPRGLSKARSPSFRPARTTFIADISQTYAGRLTGDDAVLPLPPALEPMWGAPDVGGSSYLALGTRTLPIGAPRYRYSVVFPQLARASLSDTAPHHTPSTLLPAFESVTHAITSPVPEVLTVSSMATPETSSQAIEEEPPSSSPLQEAHSKEKEEETVATVADDAVHDASEAAENRRSRQLDDIVSLLDQLGVIGGDAQPADREHDAANVTLSDSTVLPVLERSASSSESTFSLPAGSLEDGFEEWEGEDFDEFVEPREHRMSRSIENLISLLEECRDSVPVTESHASAEDSENDHADAHAL</sequence>
<dbReference type="Proteomes" id="UP000287166">
    <property type="component" value="Unassembled WGS sequence"/>
</dbReference>
<organism evidence="3 4">
    <name type="scientific">Sparassis crispa</name>
    <dbReference type="NCBI Taxonomy" id="139825"/>
    <lineage>
        <taxon>Eukaryota</taxon>
        <taxon>Fungi</taxon>
        <taxon>Dikarya</taxon>
        <taxon>Basidiomycota</taxon>
        <taxon>Agaricomycotina</taxon>
        <taxon>Agaricomycetes</taxon>
        <taxon>Polyporales</taxon>
        <taxon>Sparassidaceae</taxon>
        <taxon>Sparassis</taxon>
    </lineage>
</organism>
<gene>
    <name evidence="3" type="ORF">SCP_1801590</name>
</gene>
<keyword evidence="2" id="KW-0732">Signal</keyword>
<feature type="signal peptide" evidence="2">
    <location>
        <begin position="1"/>
        <end position="29"/>
    </location>
</feature>
<accession>A0A401H6S5</accession>
<name>A0A401H6S5_9APHY</name>
<feature type="compositionally biased region" description="Polar residues" evidence="1">
    <location>
        <begin position="427"/>
        <end position="436"/>
    </location>
</feature>
<evidence type="ECO:0000313" key="3">
    <source>
        <dbReference type="EMBL" id="GBE90135.1"/>
    </source>
</evidence>
<dbReference type="InParanoid" id="A0A401H6S5"/>
<comment type="caution">
    <text evidence="3">The sequence shown here is derived from an EMBL/GenBank/DDBJ whole genome shotgun (WGS) entry which is preliminary data.</text>
</comment>
<proteinExistence type="predicted"/>
<evidence type="ECO:0000256" key="1">
    <source>
        <dbReference type="SAM" id="MobiDB-lite"/>
    </source>
</evidence>
<keyword evidence="4" id="KW-1185">Reference proteome</keyword>